<sequence length="80" mass="8861">MSQPPSTPDPAAVAALERFKAQRVTAIYRLDLIAKGAVISYEDGTPVDMASEKARLEQMVADMDRRIAQLERAQKTDAER</sequence>
<accession>A0AAJ5WV17</accession>
<evidence type="ECO:0000313" key="2">
    <source>
        <dbReference type="Proteomes" id="UP001213664"/>
    </source>
</evidence>
<reference evidence="1" key="1">
    <citation type="submission" date="2023-03" db="EMBL/GenBank/DDBJ databases">
        <title>Andean soil-derived lignocellulolytic bacterial consortium as a source of novel taxa and putative plastic-active enzymes.</title>
        <authorList>
            <person name="Diaz-Garcia L."/>
            <person name="Chuvochina M."/>
            <person name="Feuerriegel G."/>
            <person name="Bunk B."/>
            <person name="Sproer C."/>
            <person name="Streit W.R."/>
            <person name="Rodriguez L.M."/>
            <person name="Overmann J."/>
            <person name="Jimenez D.J."/>
        </authorList>
    </citation>
    <scope>NUCLEOTIDE SEQUENCE</scope>
    <source>
        <strain evidence="1">MAG 833</strain>
    </source>
</reference>
<evidence type="ECO:0000313" key="1">
    <source>
        <dbReference type="EMBL" id="WEK38786.1"/>
    </source>
</evidence>
<protein>
    <submittedName>
        <fullName evidence="1">Uncharacterized protein</fullName>
    </submittedName>
</protein>
<dbReference type="EMBL" id="CP119326">
    <property type="protein sequence ID" value="WEK38786.1"/>
    <property type="molecule type" value="Genomic_DNA"/>
</dbReference>
<organism evidence="1 2">
    <name type="scientific">Candidatus Brevundimonas colombiensis</name>
    <dbReference type="NCBI Taxonomy" id="3121376"/>
    <lineage>
        <taxon>Bacteria</taxon>
        <taxon>Pseudomonadati</taxon>
        <taxon>Pseudomonadota</taxon>
        <taxon>Alphaproteobacteria</taxon>
        <taxon>Caulobacterales</taxon>
        <taxon>Caulobacteraceae</taxon>
        <taxon>Brevundimonas</taxon>
    </lineage>
</organism>
<dbReference type="Proteomes" id="UP001213664">
    <property type="component" value="Chromosome"/>
</dbReference>
<name>A0AAJ5WV17_9CAUL</name>
<proteinExistence type="predicted"/>
<gene>
    <name evidence="1" type="ORF">P0Y50_09505</name>
</gene>
<dbReference type="AlphaFoldDB" id="A0AAJ5WV17"/>